<dbReference type="SUPFAM" id="SSF54523">
    <property type="entry name" value="Pili subunits"/>
    <property type="match status" value="1"/>
</dbReference>
<evidence type="ECO:0000313" key="1">
    <source>
        <dbReference type="EMBL" id="MBB6132398.1"/>
    </source>
</evidence>
<sequence>MTRHRNGFTLIELLMVLAIVGILTSVAYPSYARQIVKARRVEAQLALLDLMQRQEQYRAQHYSYIAFSMATGAADTRQFRTWLGNSAAASAYELDGEACPEQTIAACIVLRARPGTANVNAAFADPECGTLTLVSTGAQGASGASGQSTRCWP</sequence>
<proteinExistence type="predicted"/>
<gene>
    <name evidence="1" type="ORF">HD842_000509</name>
</gene>
<accession>A0A7W9U6A2</accession>
<evidence type="ECO:0000313" key="2">
    <source>
        <dbReference type="Proteomes" id="UP000540787"/>
    </source>
</evidence>
<dbReference type="InterPro" id="IPR031982">
    <property type="entry name" value="PilE-like"/>
</dbReference>
<dbReference type="EMBL" id="JACHBX010000001">
    <property type="protein sequence ID" value="MBB6132398.1"/>
    <property type="molecule type" value="Genomic_DNA"/>
</dbReference>
<name>A0A7W9U6A2_9BURK</name>
<dbReference type="AlphaFoldDB" id="A0A7W9U6A2"/>
<comment type="caution">
    <text evidence="1">The sequence shown here is derived from an EMBL/GenBank/DDBJ whole genome shotgun (WGS) entry which is preliminary data.</text>
</comment>
<dbReference type="InterPro" id="IPR012902">
    <property type="entry name" value="N_methyl_site"/>
</dbReference>
<protein>
    <submittedName>
        <fullName evidence="1">Type IV pilus assembly protein PilE</fullName>
    </submittedName>
</protein>
<dbReference type="Pfam" id="PF07963">
    <property type="entry name" value="N_methyl"/>
    <property type="match status" value="1"/>
</dbReference>
<dbReference type="NCBIfam" id="TIGR02532">
    <property type="entry name" value="IV_pilin_GFxxxE"/>
    <property type="match status" value="1"/>
</dbReference>
<dbReference type="Gene3D" id="3.30.700.10">
    <property type="entry name" value="Glycoprotein, Type 4 Pilin"/>
    <property type="match status" value="1"/>
</dbReference>
<dbReference type="RefSeq" id="WP_183550532.1">
    <property type="nucleotide sequence ID" value="NZ_JACHBX010000001.1"/>
</dbReference>
<dbReference type="GO" id="GO:0043683">
    <property type="term" value="P:type IV pilus assembly"/>
    <property type="evidence" value="ECO:0007669"/>
    <property type="project" value="InterPro"/>
</dbReference>
<dbReference type="PANTHER" id="PTHR30093">
    <property type="entry name" value="GENERAL SECRETION PATHWAY PROTEIN G"/>
    <property type="match status" value="1"/>
</dbReference>
<reference evidence="1 2" key="1">
    <citation type="submission" date="2020-08" db="EMBL/GenBank/DDBJ databases">
        <title>The Agave Microbiome: Exploring the role of microbial communities in plant adaptations to desert environments.</title>
        <authorList>
            <person name="Partida-Martinez L.P."/>
        </authorList>
    </citation>
    <scope>NUCLEOTIDE SEQUENCE [LARGE SCALE GENOMIC DNA]</scope>
    <source>
        <strain evidence="1 2">AT3.2</strain>
    </source>
</reference>
<keyword evidence="2" id="KW-1185">Reference proteome</keyword>
<dbReference type="InterPro" id="IPR045584">
    <property type="entry name" value="Pilin-like"/>
</dbReference>
<dbReference type="Proteomes" id="UP000540787">
    <property type="component" value="Unassembled WGS sequence"/>
</dbReference>
<dbReference type="PANTHER" id="PTHR30093:SF47">
    <property type="entry name" value="TYPE IV PILUS NON-CORE MINOR PILIN PILE"/>
    <property type="match status" value="1"/>
</dbReference>
<dbReference type="Pfam" id="PF16732">
    <property type="entry name" value="ComP_DUS"/>
    <property type="match status" value="1"/>
</dbReference>
<organism evidence="1 2">
    <name type="scientific">Massilia aurea</name>
    <dbReference type="NCBI Taxonomy" id="373040"/>
    <lineage>
        <taxon>Bacteria</taxon>
        <taxon>Pseudomonadati</taxon>
        <taxon>Pseudomonadota</taxon>
        <taxon>Betaproteobacteria</taxon>
        <taxon>Burkholderiales</taxon>
        <taxon>Oxalobacteraceae</taxon>
        <taxon>Telluria group</taxon>
        <taxon>Massilia</taxon>
    </lineage>
</organism>